<protein>
    <recommendedName>
        <fullName evidence="4">Small metal-binding protein</fullName>
    </recommendedName>
</protein>
<feature type="chain" id="PRO_5045571243" description="Small metal-binding protein" evidence="1">
    <location>
        <begin position="25"/>
        <end position="153"/>
    </location>
</feature>
<gene>
    <name evidence="2" type="ORF">ABIC75_003300</name>
</gene>
<keyword evidence="1" id="KW-0732">Signal</keyword>
<evidence type="ECO:0000256" key="1">
    <source>
        <dbReference type="SAM" id="SignalP"/>
    </source>
</evidence>
<feature type="signal peptide" evidence="1">
    <location>
        <begin position="1"/>
        <end position="24"/>
    </location>
</feature>
<evidence type="ECO:0008006" key="4">
    <source>
        <dbReference type="Google" id="ProtNLM"/>
    </source>
</evidence>
<organism evidence="2 3">
    <name type="scientific">Dyella japonica</name>
    <dbReference type="NCBI Taxonomy" id="231455"/>
    <lineage>
        <taxon>Bacteria</taxon>
        <taxon>Pseudomonadati</taxon>
        <taxon>Pseudomonadota</taxon>
        <taxon>Gammaproteobacteria</taxon>
        <taxon>Lysobacterales</taxon>
        <taxon>Rhodanobacteraceae</taxon>
        <taxon>Dyella</taxon>
    </lineage>
</organism>
<reference evidence="2 3" key="1">
    <citation type="submission" date="2024-06" db="EMBL/GenBank/DDBJ databases">
        <title>Sorghum-associated microbial communities from plants grown in Nebraska, USA.</title>
        <authorList>
            <person name="Schachtman D."/>
        </authorList>
    </citation>
    <scope>NUCLEOTIDE SEQUENCE [LARGE SCALE GENOMIC DNA]</scope>
    <source>
        <strain evidence="2 3">1073</strain>
    </source>
</reference>
<sequence length="153" mass="17000">MKLLYKRMMLTTSLAVLLPLAAHADMPGRHPAYLHALSDLRAARWMLSHRPGDAAVSSQEDIAISEIDRAIGEIKHAAYDDGKNLDDHPPVDTGMDQPGRLHQAAQLLAKVHNDIDREEDDPQSRELKHRALMHVDQAEAAVDHAIGDVHYGR</sequence>
<proteinExistence type="predicted"/>
<evidence type="ECO:0000313" key="2">
    <source>
        <dbReference type="EMBL" id="MET3653563.1"/>
    </source>
</evidence>
<comment type="caution">
    <text evidence="2">The sequence shown here is derived from an EMBL/GenBank/DDBJ whole genome shotgun (WGS) entry which is preliminary data.</text>
</comment>
<keyword evidence="3" id="KW-1185">Reference proteome</keyword>
<accession>A0ABV2JXK4</accession>
<dbReference type="RefSeq" id="WP_354014952.1">
    <property type="nucleotide sequence ID" value="NZ_JBEPMU010000005.1"/>
</dbReference>
<dbReference type="Proteomes" id="UP001549184">
    <property type="component" value="Unassembled WGS sequence"/>
</dbReference>
<name>A0ABV2JXK4_9GAMM</name>
<evidence type="ECO:0000313" key="3">
    <source>
        <dbReference type="Proteomes" id="UP001549184"/>
    </source>
</evidence>
<dbReference type="EMBL" id="JBEPMU010000005">
    <property type="protein sequence ID" value="MET3653563.1"/>
    <property type="molecule type" value="Genomic_DNA"/>
</dbReference>